<dbReference type="OrthoDB" id="5336600at2759"/>
<keyword evidence="2" id="KW-1185">Reference proteome</keyword>
<organism evidence="1 2">
    <name type="scientific">Hyaloscypha hepaticicola</name>
    <dbReference type="NCBI Taxonomy" id="2082293"/>
    <lineage>
        <taxon>Eukaryota</taxon>
        <taxon>Fungi</taxon>
        <taxon>Dikarya</taxon>
        <taxon>Ascomycota</taxon>
        <taxon>Pezizomycotina</taxon>
        <taxon>Leotiomycetes</taxon>
        <taxon>Helotiales</taxon>
        <taxon>Hyaloscyphaceae</taxon>
        <taxon>Hyaloscypha</taxon>
    </lineage>
</organism>
<dbReference type="AlphaFoldDB" id="A0A2J6Q030"/>
<evidence type="ECO:0000313" key="2">
    <source>
        <dbReference type="Proteomes" id="UP000235672"/>
    </source>
</evidence>
<gene>
    <name evidence="1" type="ORF">NA56DRAFT_750273</name>
</gene>
<evidence type="ECO:0000313" key="1">
    <source>
        <dbReference type="EMBL" id="PMD19564.1"/>
    </source>
</evidence>
<accession>A0A2J6Q030</accession>
<sequence>MTSDPILLIFGCKSNIGASVAEAYKRKGYNPALVSRSIDEATSTSTELHIRFYYADERKSNGMPAMMGRSGEAHAKFYTWLAEQKEQGPWRATFVDGVHTHFPEVDNVAWTG</sequence>
<evidence type="ECO:0008006" key="3">
    <source>
        <dbReference type="Google" id="ProtNLM"/>
    </source>
</evidence>
<dbReference type="SUPFAM" id="SSF51735">
    <property type="entry name" value="NAD(P)-binding Rossmann-fold domains"/>
    <property type="match status" value="1"/>
</dbReference>
<reference evidence="1 2" key="1">
    <citation type="submission" date="2016-05" db="EMBL/GenBank/DDBJ databases">
        <title>A degradative enzymes factory behind the ericoid mycorrhizal symbiosis.</title>
        <authorList>
            <consortium name="DOE Joint Genome Institute"/>
            <person name="Martino E."/>
            <person name="Morin E."/>
            <person name="Grelet G."/>
            <person name="Kuo A."/>
            <person name="Kohler A."/>
            <person name="Daghino S."/>
            <person name="Barry K."/>
            <person name="Choi C."/>
            <person name="Cichocki N."/>
            <person name="Clum A."/>
            <person name="Copeland A."/>
            <person name="Hainaut M."/>
            <person name="Haridas S."/>
            <person name="Labutti K."/>
            <person name="Lindquist E."/>
            <person name="Lipzen A."/>
            <person name="Khouja H.-R."/>
            <person name="Murat C."/>
            <person name="Ohm R."/>
            <person name="Olson A."/>
            <person name="Spatafora J."/>
            <person name="Veneault-Fourrey C."/>
            <person name="Henrissat B."/>
            <person name="Grigoriev I."/>
            <person name="Martin F."/>
            <person name="Perotto S."/>
        </authorList>
    </citation>
    <scope>NUCLEOTIDE SEQUENCE [LARGE SCALE GENOMIC DNA]</scope>
    <source>
        <strain evidence="1 2">UAMH 7357</strain>
    </source>
</reference>
<protein>
    <recommendedName>
        <fullName evidence="3">NAD(P)-binding domain-containing protein</fullName>
    </recommendedName>
</protein>
<dbReference type="InterPro" id="IPR036291">
    <property type="entry name" value="NAD(P)-bd_dom_sf"/>
</dbReference>
<proteinExistence type="predicted"/>
<dbReference type="STRING" id="1745343.A0A2J6Q030"/>
<name>A0A2J6Q030_9HELO</name>
<dbReference type="Proteomes" id="UP000235672">
    <property type="component" value="Unassembled WGS sequence"/>
</dbReference>
<dbReference type="EMBL" id="KZ613488">
    <property type="protein sequence ID" value="PMD19564.1"/>
    <property type="molecule type" value="Genomic_DNA"/>
</dbReference>